<dbReference type="Gene3D" id="1.10.287.110">
    <property type="entry name" value="DnaJ domain"/>
    <property type="match status" value="1"/>
</dbReference>
<dbReference type="PROSITE" id="PS50076">
    <property type="entry name" value="DNAJ_2"/>
    <property type="match status" value="1"/>
</dbReference>
<dbReference type="EMBL" id="CAJVPP010000712">
    <property type="protein sequence ID" value="CAG8506077.1"/>
    <property type="molecule type" value="Genomic_DNA"/>
</dbReference>
<name>A0A9N8ZTF1_FUNMO</name>
<gene>
    <name evidence="2" type="ORF">FMOSSE_LOCUS4290</name>
</gene>
<dbReference type="AlphaFoldDB" id="A0A9N8ZTF1"/>
<sequence length="135" mass="15930">METIEENLKELQSMLSDENIKDIVKGFKELVEILKTFKNHQKIVNYDTKLRQVADYIIQDVMNSPCKEEILFNYALSEDEVNKRYRKLALNFHPDKTNRPNTPYSLQGDHKNLGAELFRYITEIKESLLANYEKS</sequence>
<evidence type="ECO:0000259" key="1">
    <source>
        <dbReference type="PROSITE" id="PS50076"/>
    </source>
</evidence>
<evidence type="ECO:0000313" key="3">
    <source>
        <dbReference type="Proteomes" id="UP000789375"/>
    </source>
</evidence>
<proteinExistence type="predicted"/>
<organism evidence="2 3">
    <name type="scientific">Funneliformis mosseae</name>
    <name type="common">Endomycorrhizal fungus</name>
    <name type="synonym">Glomus mosseae</name>
    <dbReference type="NCBI Taxonomy" id="27381"/>
    <lineage>
        <taxon>Eukaryota</taxon>
        <taxon>Fungi</taxon>
        <taxon>Fungi incertae sedis</taxon>
        <taxon>Mucoromycota</taxon>
        <taxon>Glomeromycotina</taxon>
        <taxon>Glomeromycetes</taxon>
        <taxon>Glomerales</taxon>
        <taxon>Glomeraceae</taxon>
        <taxon>Funneliformis</taxon>
    </lineage>
</organism>
<comment type="caution">
    <text evidence="2">The sequence shown here is derived from an EMBL/GenBank/DDBJ whole genome shotgun (WGS) entry which is preliminary data.</text>
</comment>
<dbReference type="InterPro" id="IPR001623">
    <property type="entry name" value="DnaJ_domain"/>
</dbReference>
<evidence type="ECO:0000313" key="2">
    <source>
        <dbReference type="EMBL" id="CAG8506077.1"/>
    </source>
</evidence>
<reference evidence="2" key="1">
    <citation type="submission" date="2021-06" db="EMBL/GenBank/DDBJ databases">
        <authorList>
            <person name="Kallberg Y."/>
            <person name="Tangrot J."/>
            <person name="Rosling A."/>
        </authorList>
    </citation>
    <scope>NUCLEOTIDE SEQUENCE</scope>
    <source>
        <strain evidence="2">87-6 pot B 2015</strain>
    </source>
</reference>
<dbReference type="SUPFAM" id="SSF46565">
    <property type="entry name" value="Chaperone J-domain"/>
    <property type="match status" value="1"/>
</dbReference>
<protein>
    <submittedName>
        <fullName evidence="2">6337_t:CDS:1</fullName>
    </submittedName>
</protein>
<dbReference type="CDD" id="cd06257">
    <property type="entry name" value="DnaJ"/>
    <property type="match status" value="1"/>
</dbReference>
<dbReference type="InterPro" id="IPR036869">
    <property type="entry name" value="J_dom_sf"/>
</dbReference>
<feature type="domain" description="J" evidence="1">
    <location>
        <begin position="54"/>
        <end position="134"/>
    </location>
</feature>
<dbReference type="Proteomes" id="UP000789375">
    <property type="component" value="Unassembled WGS sequence"/>
</dbReference>
<accession>A0A9N8ZTF1</accession>
<keyword evidence="3" id="KW-1185">Reference proteome</keyword>